<dbReference type="InterPro" id="IPR022492">
    <property type="entry name" value="Phosphomutase_MSMEG4193_put"/>
</dbReference>
<dbReference type="InterPro" id="IPR013078">
    <property type="entry name" value="His_Pase_superF_clade-1"/>
</dbReference>
<dbReference type="SMART" id="SM00855">
    <property type="entry name" value="PGAM"/>
    <property type="match status" value="1"/>
</dbReference>
<organism evidence="2 3">
    <name type="scientific">Nocardia terpenica</name>
    <dbReference type="NCBI Taxonomy" id="455432"/>
    <lineage>
        <taxon>Bacteria</taxon>
        <taxon>Bacillati</taxon>
        <taxon>Actinomycetota</taxon>
        <taxon>Actinomycetes</taxon>
        <taxon>Mycobacteriales</taxon>
        <taxon>Nocardiaceae</taxon>
        <taxon>Nocardia</taxon>
    </lineage>
</organism>
<comment type="caution">
    <text evidence="2">The sequence shown here is derived from an EMBL/GenBank/DDBJ whole genome shotgun (WGS) entry which is preliminary data.</text>
</comment>
<dbReference type="GO" id="GO:0016791">
    <property type="term" value="F:phosphatase activity"/>
    <property type="evidence" value="ECO:0007669"/>
    <property type="project" value="TreeGrafter"/>
</dbReference>
<dbReference type="InterPro" id="IPR050275">
    <property type="entry name" value="PGM_Phosphatase"/>
</dbReference>
<evidence type="ECO:0000313" key="2">
    <source>
        <dbReference type="EMBL" id="KZM72734.1"/>
    </source>
</evidence>
<accession>A0A164LTR6</accession>
<name>A0A164LTR6_9NOCA</name>
<dbReference type="SUPFAM" id="SSF53254">
    <property type="entry name" value="Phosphoglycerate mutase-like"/>
    <property type="match status" value="1"/>
</dbReference>
<dbReference type="Proteomes" id="UP000076512">
    <property type="component" value="Unassembled WGS sequence"/>
</dbReference>
<dbReference type="GO" id="GO:0005737">
    <property type="term" value="C:cytoplasm"/>
    <property type="evidence" value="ECO:0007669"/>
    <property type="project" value="TreeGrafter"/>
</dbReference>
<dbReference type="CDD" id="cd07067">
    <property type="entry name" value="HP_PGM_like"/>
    <property type="match status" value="1"/>
</dbReference>
<dbReference type="OrthoDB" id="4120859at2"/>
<dbReference type="InterPro" id="IPR029033">
    <property type="entry name" value="His_PPase_superfam"/>
</dbReference>
<dbReference type="Pfam" id="PF00300">
    <property type="entry name" value="His_Phos_1"/>
    <property type="match status" value="1"/>
</dbReference>
<dbReference type="RefSeq" id="WP_067588899.1">
    <property type="nucleotide sequence ID" value="NZ_JABMCZ010000005.1"/>
</dbReference>
<dbReference type="PANTHER" id="PTHR48100:SF2">
    <property type="entry name" value="CONSERVED PROTEIN"/>
    <property type="match status" value="1"/>
</dbReference>
<evidence type="ECO:0000313" key="3">
    <source>
        <dbReference type="Proteomes" id="UP000076512"/>
    </source>
</evidence>
<proteinExistence type="predicted"/>
<feature type="compositionally biased region" description="Basic and acidic residues" evidence="1">
    <location>
        <begin position="245"/>
        <end position="254"/>
    </location>
</feature>
<sequence length="254" mass="26934">MTVILLRHGVSTSNTARTLAGRSPGVDLTDRGREQAQAVAQRLATLPIEYIVHSPLLRCTRTIGPLADKLGLEPDPDERLLEVDYGDWTGRPLAELVTEPLWKVVQRHASGAVFPAGEGLAQVQQRAVAAVRARDREYAQRHGRDVLWVACSHGDVIKSVLADAFGIHLDGFQRLVVEPASISVVRYTPTAPFVWRLNDTGTDLSALAATGEQRSGAAAGPVPGGEVGAAAADPVESVGNTDNGNADRPDSGGE</sequence>
<dbReference type="EMBL" id="LWGR01000007">
    <property type="protein sequence ID" value="KZM72734.1"/>
    <property type="molecule type" value="Genomic_DNA"/>
</dbReference>
<evidence type="ECO:0000256" key="1">
    <source>
        <dbReference type="SAM" id="MobiDB-lite"/>
    </source>
</evidence>
<protein>
    <submittedName>
        <fullName evidence="2">Phosphoglycerate mutase</fullName>
    </submittedName>
</protein>
<gene>
    <name evidence="2" type="ORF">AWN90_28585</name>
</gene>
<dbReference type="Gene3D" id="3.40.50.1240">
    <property type="entry name" value="Phosphoglycerate mutase-like"/>
    <property type="match status" value="1"/>
</dbReference>
<keyword evidence="3" id="KW-1185">Reference proteome</keyword>
<dbReference type="PANTHER" id="PTHR48100">
    <property type="entry name" value="BROAD-SPECIFICITY PHOSPHATASE YOR283W-RELATED"/>
    <property type="match status" value="1"/>
</dbReference>
<dbReference type="NCBIfam" id="TIGR03848">
    <property type="entry name" value="MSMEG_4193"/>
    <property type="match status" value="1"/>
</dbReference>
<feature type="region of interest" description="Disordered" evidence="1">
    <location>
        <begin position="212"/>
        <end position="254"/>
    </location>
</feature>
<reference evidence="2 3" key="1">
    <citation type="submission" date="2016-04" db="EMBL/GenBank/DDBJ databases">
        <authorList>
            <person name="Evans L.H."/>
            <person name="Alamgir A."/>
            <person name="Owens N."/>
            <person name="Weber N.D."/>
            <person name="Virtaneva K."/>
            <person name="Barbian K."/>
            <person name="Babar A."/>
            <person name="Rosenke K."/>
        </authorList>
    </citation>
    <scope>NUCLEOTIDE SEQUENCE [LARGE SCALE GENOMIC DNA]</scope>
    <source>
        <strain evidence="2 3">IFM 0406</strain>
    </source>
</reference>
<dbReference type="AlphaFoldDB" id="A0A164LTR6"/>
<dbReference type="STRING" id="455432.AWN90_28585"/>